<proteinExistence type="predicted"/>
<accession>A0A0B7H1H6</accession>
<keyword evidence="1" id="KW-0732">Signal</keyword>
<dbReference type="AlphaFoldDB" id="A0A0B7H1H6"/>
<organism evidence="3 4">
    <name type="scientific">Treponema phagedenis</name>
    <dbReference type="NCBI Taxonomy" id="162"/>
    <lineage>
        <taxon>Bacteria</taxon>
        <taxon>Pseudomonadati</taxon>
        <taxon>Spirochaetota</taxon>
        <taxon>Spirochaetia</taxon>
        <taxon>Spirochaetales</taxon>
        <taxon>Treponemataceae</taxon>
        <taxon>Treponema</taxon>
    </lineage>
</organism>
<evidence type="ECO:0000313" key="3">
    <source>
        <dbReference type="EMBL" id="CEM63075.1"/>
    </source>
</evidence>
<dbReference type="RefSeq" id="WP_044634997.1">
    <property type="nucleotide sequence ID" value="NZ_CDNC01000048.1"/>
</dbReference>
<feature type="domain" description="Uncharacterized protein TP-0789" evidence="2">
    <location>
        <begin position="69"/>
        <end position="254"/>
    </location>
</feature>
<evidence type="ECO:0000256" key="1">
    <source>
        <dbReference type="SAM" id="SignalP"/>
    </source>
</evidence>
<evidence type="ECO:0000259" key="2">
    <source>
        <dbReference type="Pfam" id="PF17131"/>
    </source>
</evidence>
<sequence>MKKKFFALLIGFCAIGFIFADDAAEIMKQARKNADVDSVGTQADMHLQNNGKTVNILKINQYTSKNKSGDQRTFIAFTAPANVRGTRFLTIQKKKGALDQRIFLPSLGKVRRIAGATEGTTSFMGTDFSYNDISFMSRDLDLDVYKIVNTENFNGKDCNVIESVPKDTKYEYSKTLLWIEKGNNRFWKAEFYDKKGAAVKRIELSDYKTLQGIDTPMTIKLTTLSAKTSTLIKVLKMQYNMEIPEKVFTAQYLELGK</sequence>
<gene>
    <name evidence="3" type="ORF">TPHV1_60063</name>
</gene>
<protein>
    <recommendedName>
        <fullName evidence="2">Uncharacterized protein TP-0789 domain-containing protein</fullName>
    </recommendedName>
</protein>
<name>A0A0B7H1H6_TREPH</name>
<dbReference type="Pfam" id="PF17131">
    <property type="entry name" value="LolA_like"/>
    <property type="match status" value="1"/>
</dbReference>
<dbReference type="Gene3D" id="2.50.20.10">
    <property type="entry name" value="Lipoprotein localisation LolA/LolB/LppX"/>
    <property type="match status" value="1"/>
</dbReference>
<evidence type="ECO:0000313" key="4">
    <source>
        <dbReference type="Proteomes" id="UP000042527"/>
    </source>
</evidence>
<dbReference type="EMBL" id="CDNC01000048">
    <property type="protein sequence ID" value="CEM63075.1"/>
    <property type="molecule type" value="Genomic_DNA"/>
</dbReference>
<keyword evidence="4" id="KW-1185">Reference proteome</keyword>
<feature type="signal peptide" evidence="1">
    <location>
        <begin position="1"/>
        <end position="23"/>
    </location>
</feature>
<reference evidence="4" key="1">
    <citation type="submission" date="2015-01" db="EMBL/GenBank/DDBJ databases">
        <authorList>
            <person name="Manzoor Shahid"/>
            <person name="Zubair Saima"/>
        </authorList>
    </citation>
    <scope>NUCLEOTIDE SEQUENCE [LARGE SCALE GENOMIC DNA]</scope>
    <source>
        <strain evidence="4">V1</strain>
    </source>
</reference>
<dbReference type="Proteomes" id="UP000042527">
    <property type="component" value="Unassembled WGS sequence"/>
</dbReference>
<feature type="chain" id="PRO_5002131938" description="Uncharacterized protein TP-0789 domain-containing protein" evidence="1">
    <location>
        <begin position="24"/>
        <end position="257"/>
    </location>
</feature>
<dbReference type="InterPro" id="IPR033399">
    <property type="entry name" value="TP_0789-like"/>
</dbReference>
<dbReference type="CDD" id="cd16329">
    <property type="entry name" value="LolA_like"/>
    <property type="match status" value="1"/>
</dbReference>
<dbReference type="OrthoDB" id="9803781at2"/>